<keyword evidence="1" id="KW-0732">Signal</keyword>
<dbReference type="Proteomes" id="UP000232323">
    <property type="component" value="Unassembled WGS sequence"/>
</dbReference>
<dbReference type="Gene3D" id="2.60.40.380">
    <property type="entry name" value="Purple acid phosphatase-like, N-terminal"/>
    <property type="match status" value="1"/>
</dbReference>
<evidence type="ECO:0000313" key="2">
    <source>
        <dbReference type="EMBL" id="GAX77672.1"/>
    </source>
</evidence>
<dbReference type="Gene3D" id="3.60.21.10">
    <property type="match status" value="1"/>
</dbReference>
<dbReference type="GO" id="GO:0003993">
    <property type="term" value="F:acid phosphatase activity"/>
    <property type="evidence" value="ECO:0007669"/>
    <property type="project" value="InterPro"/>
</dbReference>
<dbReference type="EMBL" id="BEGY01000026">
    <property type="protein sequence ID" value="GAX77672.1"/>
    <property type="molecule type" value="Genomic_DNA"/>
</dbReference>
<evidence type="ECO:0008006" key="4">
    <source>
        <dbReference type="Google" id="ProtNLM"/>
    </source>
</evidence>
<organism evidence="2 3">
    <name type="scientific">Chlamydomonas eustigma</name>
    <dbReference type="NCBI Taxonomy" id="1157962"/>
    <lineage>
        <taxon>Eukaryota</taxon>
        <taxon>Viridiplantae</taxon>
        <taxon>Chlorophyta</taxon>
        <taxon>core chlorophytes</taxon>
        <taxon>Chlorophyceae</taxon>
        <taxon>CS clade</taxon>
        <taxon>Chlamydomonadales</taxon>
        <taxon>Chlamydomonadaceae</taxon>
        <taxon>Chlamydomonas</taxon>
    </lineage>
</organism>
<dbReference type="InterPro" id="IPR029052">
    <property type="entry name" value="Metallo-depent_PP-like"/>
</dbReference>
<dbReference type="InterPro" id="IPR008963">
    <property type="entry name" value="Purple_acid_Pase-like_N"/>
</dbReference>
<dbReference type="OrthoDB" id="45007at2759"/>
<accession>A0A250X453</accession>
<dbReference type="PANTHER" id="PTHR22953:SF153">
    <property type="entry name" value="PURPLE ACID PHOSPHATASE"/>
    <property type="match status" value="1"/>
</dbReference>
<reference evidence="2 3" key="1">
    <citation type="submission" date="2017-08" db="EMBL/GenBank/DDBJ databases">
        <title>Acidophilic green algal genome provides insights into adaptation to an acidic environment.</title>
        <authorList>
            <person name="Hirooka S."/>
            <person name="Hirose Y."/>
            <person name="Kanesaki Y."/>
            <person name="Higuchi S."/>
            <person name="Fujiwara T."/>
            <person name="Onuma R."/>
            <person name="Era A."/>
            <person name="Ohbayashi R."/>
            <person name="Uzuka A."/>
            <person name="Nozaki H."/>
            <person name="Yoshikawa H."/>
            <person name="Miyagishima S.Y."/>
        </authorList>
    </citation>
    <scope>NUCLEOTIDE SEQUENCE [LARGE SCALE GENOMIC DNA]</scope>
    <source>
        <strain evidence="2 3">NIES-2499</strain>
    </source>
</reference>
<dbReference type="STRING" id="1157962.A0A250X453"/>
<dbReference type="AlphaFoldDB" id="A0A250X453"/>
<evidence type="ECO:0000256" key="1">
    <source>
        <dbReference type="ARBA" id="ARBA00022729"/>
    </source>
</evidence>
<gene>
    <name evidence="2" type="ORF">CEUSTIGMA_g5115.t1</name>
</gene>
<protein>
    <recommendedName>
        <fullName evidence="4">Purple acid phosphatase N-terminal domain-containing protein</fullName>
    </recommendedName>
</protein>
<keyword evidence="3" id="KW-1185">Reference proteome</keyword>
<dbReference type="SUPFAM" id="SSF49363">
    <property type="entry name" value="Purple acid phosphatase, N-terminal domain"/>
    <property type="match status" value="1"/>
</dbReference>
<evidence type="ECO:0000313" key="3">
    <source>
        <dbReference type="Proteomes" id="UP000232323"/>
    </source>
</evidence>
<name>A0A250X453_9CHLO</name>
<dbReference type="InterPro" id="IPR039331">
    <property type="entry name" value="PAPs-like"/>
</dbReference>
<proteinExistence type="predicted"/>
<sequence length="331" mass="36907">MSIRHGRNVNSFFFLGLCIFNLFNLDSWVQCLRLLDIQQAIDSPPPPRTTLCDPFSLGSLIACYDVNIPPKNIFDYPLNNSMVSSPDDGMPWGISISGPYPDSVSYLLSWKTGRSHEGSLSNILRKQMDSGERSEVVLIADIGGATPHLIHSKGSHYIRAYDAASGYEQFSYLSPTIHHVLLRNLTPGYKYTYLIFKSYKNGTVSDWPLTSNKVIGSQVMSSLIQDSLNGTTSSAVFIKRSFRTVQKQGTMSSPDMPTYPLRIGLIGDIGQTENSTQTRNHLQAHLPQLILNMGDLSYADNYQPDNPERGLAKTESELASNQRRWDSMSVL</sequence>
<dbReference type="GO" id="GO:0046872">
    <property type="term" value="F:metal ion binding"/>
    <property type="evidence" value="ECO:0007669"/>
    <property type="project" value="InterPro"/>
</dbReference>
<comment type="caution">
    <text evidence="2">The sequence shown here is derived from an EMBL/GenBank/DDBJ whole genome shotgun (WGS) entry which is preliminary data.</text>
</comment>
<dbReference type="PANTHER" id="PTHR22953">
    <property type="entry name" value="ACID PHOSPHATASE RELATED"/>
    <property type="match status" value="1"/>
</dbReference>